<organism evidence="2">
    <name type="scientific">Opuntia streptacantha</name>
    <name type="common">Prickly pear cactus</name>
    <name type="synonym">Opuntia cardona</name>
    <dbReference type="NCBI Taxonomy" id="393608"/>
    <lineage>
        <taxon>Eukaryota</taxon>
        <taxon>Viridiplantae</taxon>
        <taxon>Streptophyta</taxon>
        <taxon>Embryophyta</taxon>
        <taxon>Tracheophyta</taxon>
        <taxon>Spermatophyta</taxon>
        <taxon>Magnoliopsida</taxon>
        <taxon>eudicotyledons</taxon>
        <taxon>Gunneridae</taxon>
        <taxon>Pentapetalae</taxon>
        <taxon>Caryophyllales</taxon>
        <taxon>Cactineae</taxon>
        <taxon>Cactaceae</taxon>
        <taxon>Opuntioideae</taxon>
        <taxon>Opuntia</taxon>
    </lineage>
</organism>
<evidence type="ECO:0000256" key="1">
    <source>
        <dbReference type="SAM" id="MobiDB-lite"/>
    </source>
</evidence>
<evidence type="ECO:0000313" key="2">
    <source>
        <dbReference type="EMBL" id="MBA4645970.1"/>
    </source>
</evidence>
<reference evidence="2" key="1">
    <citation type="journal article" date="2013" name="J. Plant Res.">
        <title>Effect of fungi and light on seed germination of three Opuntia species from semiarid lands of central Mexico.</title>
        <authorList>
            <person name="Delgado-Sanchez P."/>
            <person name="Jimenez-Bremont J.F."/>
            <person name="Guerrero-Gonzalez Mde L."/>
            <person name="Flores J."/>
        </authorList>
    </citation>
    <scope>NUCLEOTIDE SEQUENCE</scope>
    <source>
        <tissue evidence="2">Cladode</tissue>
    </source>
</reference>
<reference evidence="2" key="2">
    <citation type="submission" date="2020-07" db="EMBL/GenBank/DDBJ databases">
        <authorList>
            <person name="Vera ALvarez R."/>
            <person name="Arias-Moreno D.M."/>
            <person name="Jimenez-Jacinto V."/>
            <person name="Jimenez-Bremont J.F."/>
            <person name="Swaminathan K."/>
            <person name="Moose S.P."/>
            <person name="Guerrero-Gonzalez M.L."/>
            <person name="Marino-Ramirez L."/>
            <person name="Landsman D."/>
            <person name="Rodriguez-Kessler M."/>
            <person name="Delgado-Sanchez P."/>
        </authorList>
    </citation>
    <scope>NUCLEOTIDE SEQUENCE</scope>
    <source>
        <tissue evidence="2">Cladode</tissue>
    </source>
</reference>
<name>A0A7C8ZMJ2_OPUST</name>
<dbReference type="EMBL" id="GISG01144263">
    <property type="protein sequence ID" value="MBA4645970.1"/>
    <property type="molecule type" value="Transcribed_RNA"/>
</dbReference>
<feature type="region of interest" description="Disordered" evidence="1">
    <location>
        <begin position="1"/>
        <end position="102"/>
    </location>
</feature>
<dbReference type="AlphaFoldDB" id="A0A7C8ZMJ2"/>
<protein>
    <submittedName>
        <fullName evidence="2">Uncharacterized protein</fullName>
    </submittedName>
</protein>
<sequence>MAPGNQDRPIIIRRTSKEGPLHTGHIGAPPPLTRQKAINIHTTRCLQRDRVPPADHNKIPPDSDDPAKHGQTVNQPRDSGQLGPSPRNRVGHSKTINRSGRLLFSPLTRTRIRLI</sequence>
<feature type="compositionally biased region" description="Basic and acidic residues" evidence="1">
    <location>
        <begin position="46"/>
        <end position="68"/>
    </location>
</feature>
<accession>A0A7C8ZMJ2</accession>
<proteinExistence type="predicted"/>